<dbReference type="InterPro" id="IPR024989">
    <property type="entry name" value="MFS_assoc_dom"/>
</dbReference>
<dbReference type="PANTHER" id="PTHR16172">
    <property type="entry name" value="MAJOR FACILITATOR SUPERFAMILY DOMAIN-CONTAINING PROTEIN 6-LIKE"/>
    <property type="match status" value="1"/>
</dbReference>
<reference evidence="7" key="1">
    <citation type="submission" date="2020-03" db="EMBL/GenBank/DDBJ databases">
        <authorList>
            <person name="Chebbi M.A."/>
            <person name="Drezen J.M."/>
        </authorList>
    </citation>
    <scope>NUCLEOTIDE SEQUENCE</scope>
    <source>
        <tissue evidence="7">Whole body</tissue>
    </source>
</reference>
<proteinExistence type="predicted"/>
<sequence>MVVLWAMDDKESGGLLAGVSKGITALLAGYAIDLVSEDNNYKSYTPAFILVIVFISFDVISCTKLQLPIMTRSDNITKDVWKLLKLPTIYIFLIFVTIAGIIDSFLINFLFWYIEDLAKQTDFLSQIKLIEGLVVAAQTLGAEVLVFSLSGKILKKFGYGYTMTFCFVCYSIRLLLISLSLNPWWIVLIELFMQGPSYSLCYTIIVGFASVVAPPGTSATVQNIVTGMDDDFGFALGSFIGGILYKMIGGAMTLRLFSLLSILTAISYLLLYVTILKDGMPKIKNQSTRDNIKWKSPQDAAEDCDASEINS</sequence>
<organism evidence="7 8">
    <name type="scientific">Cotesia typhae</name>
    <dbReference type="NCBI Taxonomy" id="2053667"/>
    <lineage>
        <taxon>Eukaryota</taxon>
        <taxon>Metazoa</taxon>
        <taxon>Ecdysozoa</taxon>
        <taxon>Arthropoda</taxon>
        <taxon>Hexapoda</taxon>
        <taxon>Insecta</taxon>
        <taxon>Pterygota</taxon>
        <taxon>Neoptera</taxon>
        <taxon>Endopterygota</taxon>
        <taxon>Hymenoptera</taxon>
        <taxon>Apocrita</taxon>
        <taxon>Ichneumonoidea</taxon>
        <taxon>Braconidae</taxon>
        <taxon>Microgastrinae</taxon>
        <taxon>Cotesia</taxon>
    </lineage>
</organism>
<dbReference type="EMBL" id="JAAOIC020000060">
    <property type="protein sequence ID" value="KAG8035358.1"/>
    <property type="molecule type" value="Genomic_DNA"/>
</dbReference>
<feature type="transmembrane region" description="Helical" evidence="5">
    <location>
        <begin position="161"/>
        <end position="185"/>
    </location>
</feature>
<gene>
    <name evidence="7" type="ORF">G9C98_006804</name>
</gene>
<dbReference type="InterPro" id="IPR020846">
    <property type="entry name" value="MFS_dom"/>
</dbReference>
<dbReference type="OrthoDB" id="10029266at2759"/>
<comment type="subcellular location">
    <subcellularLocation>
        <location evidence="1">Membrane</location>
        <topology evidence="1">Multi-pass membrane protein</topology>
    </subcellularLocation>
</comment>
<dbReference type="GO" id="GO:0022857">
    <property type="term" value="F:transmembrane transporter activity"/>
    <property type="evidence" value="ECO:0007669"/>
    <property type="project" value="InterPro"/>
</dbReference>
<dbReference type="PANTHER" id="PTHR16172:SF37">
    <property type="entry name" value="RE36877P"/>
    <property type="match status" value="1"/>
</dbReference>
<feature type="domain" description="Major facilitator superfamily (MFS) profile" evidence="6">
    <location>
        <begin position="92"/>
        <end position="311"/>
    </location>
</feature>
<dbReference type="Proteomes" id="UP000729913">
    <property type="component" value="Unassembled WGS sequence"/>
</dbReference>
<feature type="transmembrane region" description="Helical" evidence="5">
    <location>
        <begin position="88"/>
        <end position="114"/>
    </location>
</feature>
<protein>
    <recommendedName>
        <fullName evidence="6">Major facilitator superfamily (MFS) profile domain-containing protein</fullName>
    </recommendedName>
</protein>
<feature type="transmembrane region" description="Helical" evidence="5">
    <location>
        <begin position="232"/>
        <end position="248"/>
    </location>
</feature>
<dbReference type="AlphaFoldDB" id="A0A8J5V7D4"/>
<dbReference type="Pfam" id="PF12832">
    <property type="entry name" value="MFS_1_like"/>
    <property type="match status" value="1"/>
</dbReference>
<reference evidence="7" key="2">
    <citation type="submission" date="2021-04" db="EMBL/GenBank/DDBJ databases">
        <title>Genome-wide patterns of bracovirus chromosomal integration into multiple host tissues during parasitism.</title>
        <authorList>
            <person name="Chebbi M.A.C."/>
        </authorList>
    </citation>
    <scope>NUCLEOTIDE SEQUENCE</scope>
    <source>
        <tissue evidence="7">Whole body</tissue>
    </source>
</reference>
<keyword evidence="4 5" id="KW-0472">Membrane</keyword>
<dbReference type="InterPro" id="IPR051717">
    <property type="entry name" value="MFS_MFSD6"/>
</dbReference>
<feature type="transmembrane region" description="Helical" evidence="5">
    <location>
        <begin position="254"/>
        <end position="275"/>
    </location>
</feature>
<accession>A0A8J5V7D4</accession>
<evidence type="ECO:0000256" key="4">
    <source>
        <dbReference type="ARBA" id="ARBA00023136"/>
    </source>
</evidence>
<feature type="transmembrane region" description="Helical" evidence="5">
    <location>
        <begin position="197"/>
        <end position="220"/>
    </location>
</feature>
<name>A0A8J5V7D4_9HYME</name>
<feature type="transmembrane region" description="Helical" evidence="5">
    <location>
        <begin position="12"/>
        <end position="32"/>
    </location>
</feature>
<evidence type="ECO:0000259" key="6">
    <source>
        <dbReference type="PROSITE" id="PS50850"/>
    </source>
</evidence>
<evidence type="ECO:0000256" key="3">
    <source>
        <dbReference type="ARBA" id="ARBA00022989"/>
    </source>
</evidence>
<comment type="caution">
    <text evidence="7">The sequence shown here is derived from an EMBL/GenBank/DDBJ whole genome shotgun (WGS) entry which is preliminary data.</text>
</comment>
<feature type="transmembrane region" description="Helical" evidence="5">
    <location>
        <begin position="129"/>
        <end position="149"/>
    </location>
</feature>
<evidence type="ECO:0000313" key="7">
    <source>
        <dbReference type="EMBL" id="KAG8035358.1"/>
    </source>
</evidence>
<keyword evidence="8" id="KW-1185">Reference proteome</keyword>
<dbReference type="PROSITE" id="PS50850">
    <property type="entry name" value="MFS"/>
    <property type="match status" value="1"/>
</dbReference>
<feature type="transmembrane region" description="Helical" evidence="5">
    <location>
        <begin position="44"/>
        <end position="67"/>
    </location>
</feature>
<evidence type="ECO:0000256" key="2">
    <source>
        <dbReference type="ARBA" id="ARBA00022692"/>
    </source>
</evidence>
<evidence type="ECO:0000313" key="8">
    <source>
        <dbReference type="Proteomes" id="UP000729913"/>
    </source>
</evidence>
<dbReference type="GO" id="GO:0016020">
    <property type="term" value="C:membrane"/>
    <property type="evidence" value="ECO:0007669"/>
    <property type="project" value="UniProtKB-SubCell"/>
</dbReference>
<evidence type="ECO:0000256" key="5">
    <source>
        <dbReference type="SAM" id="Phobius"/>
    </source>
</evidence>
<evidence type="ECO:0000256" key="1">
    <source>
        <dbReference type="ARBA" id="ARBA00004141"/>
    </source>
</evidence>
<keyword evidence="2 5" id="KW-0812">Transmembrane</keyword>
<keyword evidence="3 5" id="KW-1133">Transmembrane helix</keyword>